<evidence type="ECO:0000256" key="1">
    <source>
        <dbReference type="SAM" id="Phobius"/>
    </source>
</evidence>
<dbReference type="Gene3D" id="1.20.144.10">
    <property type="entry name" value="Phosphatidic acid phosphatase type 2/haloperoxidase"/>
    <property type="match status" value="1"/>
</dbReference>
<feature type="transmembrane region" description="Helical" evidence="1">
    <location>
        <begin position="162"/>
        <end position="179"/>
    </location>
</feature>
<dbReference type="Proteomes" id="UP000005439">
    <property type="component" value="Chromosome"/>
</dbReference>
<dbReference type="EMBL" id="CP003179">
    <property type="protein sequence ID" value="AEW06483.1"/>
    <property type="molecule type" value="Genomic_DNA"/>
</dbReference>
<keyword evidence="4" id="KW-1185">Reference proteome</keyword>
<organism evidence="3 4">
    <name type="scientific">Sulfobacillus acidophilus (strain ATCC 700253 / DSM 10332 / NAL)</name>
    <dbReference type="NCBI Taxonomy" id="679936"/>
    <lineage>
        <taxon>Bacteria</taxon>
        <taxon>Bacillati</taxon>
        <taxon>Bacillota</taxon>
        <taxon>Clostridia</taxon>
        <taxon>Eubacteriales</taxon>
        <taxon>Clostridiales Family XVII. Incertae Sedis</taxon>
        <taxon>Sulfobacillus</taxon>
    </lineage>
</organism>
<feature type="domain" description="Phosphatidic acid phosphatase type 2/haloperoxidase" evidence="2">
    <location>
        <begin position="66"/>
        <end position="177"/>
    </location>
</feature>
<dbReference type="STRING" id="679936.Sulac_3026"/>
<dbReference type="Pfam" id="PF01569">
    <property type="entry name" value="PAP2"/>
    <property type="match status" value="1"/>
</dbReference>
<evidence type="ECO:0000313" key="4">
    <source>
        <dbReference type="Proteomes" id="UP000005439"/>
    </source>
</evidence>
<name>G8U0E1_SULAD</name>
<dbReference type="PANTHER" id="PTHR14969">
    <property type="entry name" value="SPHINGOSINE-1-PHOSPHATE PHOSPHOHYDROLASE"/>
    <property type="match status" value="1"/>
</dbReference>
<dbReference type="PANTHER" id="PTHR14969:SF58">
    <property type="entry name" value="UNDECAPRENYL-DIPHOSPHATASE BCRC"/>
    <property type="match status" value="1"/>
</dbReference>
<keyword evidence="1" id="KW-1133">Transmembrane helix</keyword>
<dbReference type="SUPFAM" id="SSF48317">
    <property type="entry name" value="Acid phosphatase/Vanadium-dependent haloperoxidase"/>
    <property type="match status" value="1"/>
</dbReference>
<dbReference type="PATRIC" id="fig|679936.5.peg.3125"/>
<dbReference type="InterPro" id="IPR000326">
    <property type="entry name" value="PAP2/HPO"/>
</dbReference>
<reference evidence="4" key="1">
    <citation type="submission" date="2011-12" db="EMBL/GenBank/DDBJ databases">
        <title>The complete genome of chromosome of Sulfobacillus acidophilus DSM 10332.</title>
        <authorList>
            <person name="Lucas S."/>
            <person name="Han J."/>
            <person name="Lapidus A."/>
            <person name="Bruce D."/>
            <person name="Goodwin L."/>
            <person name="Pitluck S."/>
            <person name="Peters L."/>
            <person name="Kyrpides N."/>
            <person name="Mavromatis K."/>
            <person name="Ivanova N."/>
            <person name="Mikhailova N."/>
            <person name="Chertkov O."/>
            <person name="Saunders E."/>
            <person name="Detter J.C."/>
            <person name="Tapia R."/>
            <person name="Han C."/>
            <person name="Land M."/>
            <person name="Hauser L."/>
            <person name="Markowitz V."/>
            <person name="Cheng J.-F."/>
            <person name="Hugenholtz P."/>
            <person name="Woyke T."/>
            <person name="Wu D."/>
            <person name="Pukall R."/>
            <person name="Gehrich-Schroeter G."/>
            <person name="Schneider S."/>
            <person name="Klenk H.-P."/>
            <person name="Eisen J.A."/>
        </authorList>
    </citation>
    <scope>NUCLEOTIDE SEQUENCE [LARGE SCALE GENOMIC DNA]</scope>
    <source>
        <strain evidence="4">ATCC 700253 / DSM 10332 / NAL</strain>
    </source>
</reference>
<keyword evidence="1" id="KW-0812">Transmembrane</keyword>
<dbReference type="HOGENOM" id="CLU_072573_8_1_9"/>
<dbReference type="SMART" id="SM00014">
    <property type="entry name" value="acidPPc"/>
    <property type="match status" value="1"/>
</dbReference>
<dbReference type="InterPro" id="IPR036938">
    <property type="entry name" value="PAP2/HPO_sf"/>
</dbReference>
<protein>
    <submittedName>
        <fullName evidence="3">Phosphoesterase PA-phosphatase related protein</fullName>
    </submittedName>
</protein>
<sequence length="206" mass="23208">MAHPGTFPITRFDLHWERVINGWTQYSPLLDHVGAVIAKYAPEIWAVIFLLLWFWPPLRQNRARRAVVYAVVAGVLALAINVVISHLTPYRPRPFVYEPSVIHQLVSHKADTSFPSDHAAGSFAFAVGLFYAGVADGLWALLFAVAVALARVFVGLHWPTDVLAGAVVGLVAGFVVLSLRRSLEWLVQLLYRIFSIQPERRYLRRR</sequence>
<proteinExistence type="predicted"/>
<accession>G8U0E1</accession>
<feature type="transmembrane region" description="Helical" evidence="1">
    <location>
        <begin position="67"/>
        <end position="87"/>
    </location>
</feature>
<dbReference type="KEGG" id="sap:Sulac_3026"/>
<feature type="transmembrane region" description="Helical" evidence="1">
    <location>
        <begin position="33"/>
        <end position="55"/>
    </location>
</feature>
<dbReference type="AlphaFoldDB" id="G8U0E1"/>
<evidence type="ECO:0000259" key="2">
    <source>
        <dbReference type="SMART" id="SM00014"/>
    </source>
</evidence>
<evidence type="ECO:0000313" key="3">
    <source>
        <dbReference type="EMBL" id="AEW06483.1"/>
    </source>
</evidence>
<gene>
    <name evidence="3" type="ordered locus">Sulac_3026</name>
</gene>
<reference evidence="3 4" key="2">
    <citation type="journal article" date="2012" name="Stand. Genomic Sci.">
        <title>Complete genome sequence of the moderately thermophilic mineral-sulfide-oxidizing firmicute Sulfobacillus acidophilus type strain (NAL(T)).</title>
        <authorList>
            <person name="Anderson I."/>
            <person name="Chertkov O."/>
            <person name="Chen A."/>
            <person name="Saunders E."/>
            <person name="Lapidus A."/>
            <person name="Nolan M."/>
            <person name="Lucas S."/>
            <person name="Hammon N."/>
            <person name="Deshpande S."/>
            <person name="Cheng J.F."/>
            <person name="Han C."/>
            <person name="Tapia R."/>
            <person name="Goodwin L.A."/>
            <person name="Pitluck S."/>
            <person name="Liolios K."/>
            <person name="Pagani I."/>
            <person name="Ivanova N."/>
            <person name="Mikhailova N."/>
            <person name="Pati A."/>
            <person name="Palaniappan K."/>
            <person name="Land M."/>
            <person name="Pan C."/>
            <person name="Rohde M."/>
            <person name="Pukall R."/>
            <person name="Goker M."/>
            <person name="Detter J.C."/>
            <person name="Woyke T."/>
            <person name="Bristow J."/>
            <person name="Eisen J.A."/>
            <person name="Markowitz V."/>
            <person name="Hugenholtz P."/>
            <person name="Kyrpides N.C."/>
            <person name="Klenk H.P."/>
            <person name="Mavromatis K."/>
        </authorList>
    </citation>
    <scope>NUCLEOTIDE SEQUENCE [LARGE SCALE GENOMIC DNA]</scope>
    <source>
        <strain evidence="4">ATCC 700253 / DSM 10332 / NAL</strain>
    </source>
</reference>
<feature type="transmembrane region" description="Helical" evidence="1">
    <location>
        <begin position="123"/>
        <end position="150"/>
    </location>
</feature>
<keyword evidence="1" id="KW-0472">Membrane</keyword>